<dbReference type="Proteomes" id="UP001165083">
    <property type="component" value="Unassembled WGS sequence"/>
</dbReference>
<keyword evidence="3" id="KW-1185">Reference proteome</keyword>
<feature type="region of interest" description="Disordered" evidence="1">
    <location>
        <begin position="268"/>
        <end position="302"/>
    </location>
</feature>
<sequence>MEAAIEEPPPADTALQEAEADTFKAFRRDLSCKSVGCLCCPRTRVRWSYPPSAVTGRVLNDAELRYHIAEKEVVAVTRVLEVFRTIGEHSPIVVAEGQKDEDGLAAILSAGITPRERLDEVVKNLIPAKGRNKAPPVISVEMLEADYEGQVLGFDGAAKTSTRQGSCGSEYEVLKDKFASLKLVHVKRDFNQAADYLTSKTLILGESWNAKELLHLELMSKIHGKLMKSVVILDDSAQDEAFSVDLPKSLNETPGVESEPLPMAAKVMAAVTRSRARPSQESNRPMDPLQYQEERWTRIKRH</sequence>
<feature type="compositionally biased region" description="Basic and acidic residues" evidence="1">
    <location>
        <begin position="292"/>
        <end position="302"/>
    </location>
</feature>
<comment type="caution">
    <text evidence="2">The sequence shown here is derived from an EMBL/GenBank/DDBJ whole genome shotgun (WGS) entry which is preliminary data.</text>
</comment>
<gene>
    <name evidence="2" type="ORF">Plil01_001529200</name>
</gene>
<dbReference type="OrthoDB" id="103789at2759"/>
<protein>
    <submittedName>
        <fullName evidence="2">Unnamed protein product</fullName>
    </submittedName>
</protein>
<evidence type="ECO:0000256" key="1">
    <source>
        <dbReference type="SAM" id="MobiDB-lite"/>
    </source>
</evidence>
<reference evidence="2" key="1">
    <citation type="submission" date="2023-04" db="EMBL/GenBank/DDBJ databases">
        <title>Phytophthora lilii NBRC 32176.</title>
        <authorList>
            <person name="Ichikawa N."/>
            <person name="Sato H."/>
            <person name="Tonouchi N."/>
        </authorList>
    </citation>
    <scope>NUCLEOTIDE SEQUENCE</scope>
    <source>
        <strain evidence="2">NBRC 32176</strain>
    </source>
</reference>
<organism evidence="2 3">
    <name type="scientific">Phytophthora lilii</name>
    <dbReference type="NCBI Taxonomy" id="2077276"/>
    <lineage>
        <taxon>Eukaryota</taxon>
        <taxon>Sar</taxon>
        <taxon>Stramenopiles</taxon>
        <taxon>Oomycota</taxon>
        <taxon>Peronosporomycetes</taxon>
        <taxon>Peronosporales</taxon>
        <taxon>Peronosporaceae</taxon>
        <taxon>Phytophthora</taxon>
    </lineage>
</organism>
<accession>A0A9W6XCH1</accession>
<dbReference type="AlphaFoldDB" id="A0A9W6XCH1"/>
<dbReference type="EMBL" id="BSXW01001356">
    <property type="protein sequence ID" value="GMF36111.1"/>
    <property type="molecule type" value="Genomic_DNA"/>
</dbReference>
<name>A0A9W6XCH1_9STRA</name>
<evidence type="ECO:0000313" key="2">
    <source>
        <dbReference type="EMBL" id="GMF36111.1"/>
    </source>
</evidence>
<evidence type="ECO:0000313" key="3">
    <source>
        <dbReference type="Proteomes" id="UP001165083"/>
    </source>
</evidence>
<proteinExistence type="predicted"/>